<dbReference type="AlphaFoldDB" id="V2QCS4"/>
<dbReference type="InterPro" id="IPR044704">
    <property type="entry name" value="UGlyAH_cupin_N"/>
</dbReference>
<dbReference type="InterPro" id="IPR044697">
    <property type="entry name" value="UGlyAH_cupin_C"/>
</dbReference>
<dbReference type="CDD" id="cd02211">
    <property type="entry name" value="cupin_UGlyAH_N"/>
    <property type="match status" value="1"/>
</dbReference>
<name>V2QCS4_9BACT</name>
<evidence type="ECO:0000313" key="2">
    <source>
        <dbReference type="Proteomes" id="UP000017429"/>
    </source>
</evidence>
<dbReference type="GO" id="GO:0071522">
    <property type="term" value="F:ureidoglycine aminohydrolase activity"/>
    <property type="evidence" value="ECO:0007669"/>
    <property type="project" value="UniProtKB-EC"/>
</dbReference>
<dbReference type="InterPro" id="IPR014710">
    <property type="entry name" value="RmlC-like_jellyroll"/>
</dbReference>
<dbReference type="EC" id="3.5.3.26" evidence="1"/>
<protein>
    <submittedName>
        <fullName evidence="1">(S)-ureidoglycine aminohydrolase</fullName>
        <ecNumber evidence="1">3.5.3.26</ecNumber>
    </submittedName>
</protein>
<evidence type="ECO:0000313" key="1">
    <source>
        <dbReference type="EMBL" id="USF24404.1"/>
    </source>
</evidence>
<dbReference type="EMBL" id="CP097562">
    <property type="protein sequence ID" value="USF24404.1"/>
    <property type="molecule type" value="Genomic_DNA"/>
</dbReference>
<dbReference type="NCBIfam" id="TIGR03214">
    <property type="entry name" value="ura-cupin"/>
    <property type="match status" value="1"/>
</dbReference>
<proteinExistence type="predicted"/>
<dbReference type="Gene3D" id="2.60.120.10">
    <property type="entry name" value="Jelly Rolls"/>
    <property type="match status" value="2"/>
</dbReference>
<dbReference type="KEGG" id="msch:N508_001490"/>
<accession>V2QCS4</accession>
<dbReference type="PANTHER" id="PTHR34571:SF1">
    <property type="entry name" value="(S)-UREIDOGLYCINE AMINOHYDROLASE"/>
    <property type="match status" value="1"/>
</dbReference>
<dbReference type="CDD" id="cd02212">
    <property type="entry name" value="cupin_UGlyAH_C"/>
    <property type="match status" value="1"/>
</dbReference>
<dbReference type="RefSeq" id="WP_023275786.1">
    <property type="nucleotide sequence ID" value="NZ_CP097562.1"/>
</dbReference>
<keyword evidence="2" id="KW-1185">Reference proteome</keyword>
<dbReference type="InterPro" id="IPR011051">
    <property type="entry name" value="RmlC_Cupin_sf"/>
</dbReference>
<reference evidence="1" key="2">
    <citation type="submission" date="2022-05" db="EMBL/GenBank/DDBJ databases">
        <authorList>
            <person name="Proctor A.L."/>
            <person name="Phillips G.J."/>
            <person name="Wannemuehler M.J."/>
        </authorList>
    </citation>
    <scope>NUCLEOTIDE SEQUENCE</scope>
    <source>
        <strain evidence="1">ASF457</strain>
    </source>
</reference>
<dbReference type="eggNOG" id="COG3257">
    <property type="taxonomic scope" value="Bacteria"/>
</dbReference>
<reference evidence="1" key="1">
    <citation type="journal article" date="2014" name="Genome Announc.">
        <title>Draft genome sequences of the altered schaedler flora, a defined bacterial community from gnotobiotic mice.</title>
        <authorList>
            <person name="Wannemuehler M.J."/>
            <person name="Overstreet A.M."/>
            <person name="Ward D.V."/>
            <person name="Phillips G.J."/>
        </authorList>
    </citation>
    <scope>NUCLEOTIDE SEQUENCE</scope>
    <source>
        <strain evidence="1">ASF457</strain>
    </source>
</reference>
<dbReference type="InterPro" id="IPR017627">
    <property type="entry name" value="UGHY"/>
</dbReference>
<dbReference type="Proteomes" id="UP000017429">
    <property type="component" value="Chromosome"/>
</dbReference>
<keyword evidence="1" id="KW-0378">Hydrolase</keyword>
<organism evidence="1 2">
    <name type="scientific">Mucispirillum schaedleri ASF457</name>
    <dbReference type="NCBI Taxonomy" id="1379858"/>
    <lineage>
        <taxon>Bacteria</taxon>
        <taxon>Pseudomonadati</taxon>
        <taxon>Deferribacterota</taxon>
        <taxon>Deferribacteres</taxon>
        <taxon>Deferribacterales</taxon>
        <taxon>Mucispirillaceae</taxon>
        <taxon>Mucispirillum</taxon>
    </lineage>
</organism>
<reference evidence="1" key="3">
    <citation type="submission" date="2022-06" db="EMBL/GenBank/DDBJ databases">
        <title>Resources to Facilitate Use of the Altered Schaedler Flora (ASF) Mouse Model to Study Microbiome Function.</title>
        <authorList>
            <person name="Proctor A."/>
            <person name="Parvinroo S."/>
            <person name="Richie T."/>
            <person name="Jia X."/>
            <person name="Lee S.T.M."/>
            <person name="Karp P.D."/>
            <person name="Paley S."/>
            <person name="Kostic A.D."/>
            <person name="Pierre J.F."/>
            <person name="Wannemuehler M.J."/>
            <person name="Phillips G.J."/>
        </authorList>
    </citation>
    <scope>NUCLEOTIDE SEQUENCE</scope>
    <source>
        <strain evidence="1">ASF457</strain>
    </source>
</reference>
<dbReference type="OrthoDB" id="9814939at2"/>
<gene>
    <name evidence="1" type="primary">allE</name>
    <name evidence="1" type="ORF">N508_001490</name>
</gene>
<dbReference type="PANTHER" id="PTHR34571">
    <property type="entry name" value="(S)-UREIDOGLYCINE AMINOHYDROLASE"/>
    <property type="match status" value="1"/>
</dbReference>
<dbReference type="SUPFAM" id="SSF51182">
    <property type="entry name" value="RmlC-like cupins"/>
    <property type="match status" value="1"/>
</dbReference>
<sequence>MGYINNNTGYLEHHTLSSRSVIKKNMYALITPDGLVKNNIYGFENCDISILSSPLLGASFTDYIITVKENGRNLCGIGNESEEIFLFVIEGSLLVYNDNEKAGLTAGGFFFSPASFKLYFQNNSNNNAKILLYKRKYKPLNNLSPKTISGNINNIPYKNFEEMDSVFIKDLLPANDFAYDFNFHILMFKSGAGHGYLETHIQEHGAYILSGKGMYNLDNKWYGVEKDDYIFMASYCIQGGYCVGKDDFIYIYSKDCNRDAEL</sequence>